<accession>A0A0G0NJJ5</accession>
<dbReference type="PANTHER" id="PTHR40763:SF5">
    <property type="entry name" value="MEMBRANE PROTEIN"/>
    <property type="match status" value="1"/>
</dbReference>
<sequence length="162" mass="17771">MNIFFGLVLIVIGLSIFLGTFLFKLIFAFLLVFWGISLLVGKKRKSNWDKKTISREDTLNETVVLSSFNRAIHAENFTGGKVVMILSGGELDLREAQPEGKEIELEISAILSGIKIIVPKTWKVVMQGTSIIGGYESNTEKGDEVTLRIKGAAILGGVEIVN</sequence>
<proteinExistence type="predicted"/>
<keyword evidence="1" id="KW-1133">Transmembrane helix</keyword>
<organism evidence="2 3">
    <name type="scientific">Candidatus Wolfebacteria bacterium GW2011_GWC2_39_22</name>
    <dbReference type="NCBI Taxonomy" id="1619013"/>
    <lineage>
        <taxon>Bacteria</taxon>
        <taxon>Candidatus Wolfeibacteriota</taxon>
    </lineage>
</organism>
<dbReference type="Proteomes" id="UP000034665">
    <property type="component" value="Unassembled WGS sequence"/>
</dbReference>
<reference evidence="2 3" key="1">
    <citation type="journal article" date="2015" name="Nature">
        <title>rRNA introns, odd ribosomes, and small enigmatic genomes across a large radiation of phyla.</title>
        <authorList>
            <person name="Brown C.T."/>
            <person name="Hug L.A."/>
            <person name="Thomas B.C."/>
            <person name="Sharon I."/>
            <person name="Castelle C.J."/>
            <person name="Singh A."/>
            <person name="Wilkins M.J."/>
            <person name="Williams K.H."/>
            <person name="Banfield J.F."/>
        </authorList>
    </citation>
    <scope>NUCLEOTIDE SEQUENCE [LARGE SCALE GENOMIC DNA]</scope>
</reference>
<comment type="caution">
    <text evidence="2">The sequence shown here is derived from an EMBL/GenBank/DDBJ whole genome shotgun (WGS) entry which is preliminary data.</text>
</comment>
<keyword evidence="1" id="KW-0472">Membrane</keyword>
<keyword evidence="1" id="KW-0812">Transmembrane</keyword>
<gene>
    <name evidence="2" type="ORF">UT41_C0001G0550</name>
</gene>
<name>A0A0G0NJJ5_9BACT</name>
<protein>
    <submittedName>
        <fullName evidence="2">Uncharacterized protein</fullName>
    </submittedName>
</protein>
<evidence type="ECO:0000313" key="3">
    <source>
        <dbReference type="Proteomes" id="UP000034665"/>
    </source>
</evidence>
<dbReference type="AlphaFoldDB" id="A0A0G0NJJ5"/>
<evidence type="ECO:0000313" key="2">
    <source>
        <dbReference type="EMBL" id="KKR13006.1"/>
    </source>
</evidence>
<evidence type="ECO:0000256" key="1">
    <source>
        <dbReference type="SAM" id="Phobius"/>
    </source>
</evidence>
<dbReference type="STRING" id="1619013.UT41_C0001G0550"/>
<feature type="transmembrane region" description="Helical" evidence="1">
    <location>
        <begin position="6"/>
        <end position="36"/>
    </location>
</feature>
<dbReference type="PANTHER" id="PTHR40763">
    <property type="entry name" value="MEMBRANE PROTEIN-RELATED"/>
    <property type="match status" value="1"/>
</dbReference>
<dbReference type="EMBL" id="LBWR01000001">
    <property type="protein sequence ID" value="KKR13006.1"/>
    <property type="molecule type" value="Genomic_DNA"/>
</dbReference>